<dbReference type="Proteomes" id="UP000645828">
    <property type="component" value="Unassembled WGS sequence"/>
</dbReference>
<dbReference type="PANTHER" id="PTHR10934">
    <property type="entry name" value="60S RIBOSOMAL PROTEIN L18"/>
    <property type="match status" value="1"/>
</dbReference>
<protein>
    <submittedName>
        <fullName evidence="7">(raccoon dog) hypothetical protein</fullName>
    </submittedName>
</protein>
<dbReference type="GO" id="GO:0003735">
    <property type="term" value="F:structural constituent of ribosome"/>
    <property type="evidence" value="ECO:0007669"/>
    <property type="project" value="InterPro"/>
</dbReference>
<evidence type="ECO:0000256" key="4">
    <source>
        <dbReference type="ARBA" id="ARBA00023274"/>
    </source>
</evidence>
<dbReference type="GO" id="GO:0003723">
    <property type="term" value="F:RNA binding"/>
    <property type="evidence" value="ECO:0007669"/>
    <property type="project" value="TreeGrafter"/>
</dbReference>
<dbReference type="Gene3D" id="3.100.10.10">
    <property type="match status" value="1"/>
</dbReference>
<dbReference type="SUPFAM" id="SSF52080">
    <property type="entry name" value="Ribosomal proteins L15p and L18e"/>
    <property type="match status" value="1"/>
</dbReference>
<dbReference type="InterPro" id="IPR000039">
    <property type="entry name" value="Ribosomal_eL18"/>
</dbReference>
<keyword evidence="4" id="KW-0687">Ribonucleoprotein</keyword>
<name>A0A811Z5E8_NYCPR</name>
<evidence type="ECO:0000256" key="2">
    <source>
        <dbReference type="ARBA" id="ARBA00011133"/>
    </source>
</evidence>
<dbReference type="PANTHER" id="PTHR10934:SF2">
    <property type="entry name" value="LARGE RIBOSOMAL SUBUNIT PROTEIN EL18"/>
    <property type="match status" value="1"/>
</dbReference>
<comment type="caution">
    <text evidence="7">The sequence shown here is derived from an EMBL/GenBank/DDBJ whole genome shotgun (WGS) entry which is preliminary data.</text>
</comment>
<dbReference type="InterPro" id="IPR021131">
    <property type="entry name" value="Ribosomal_uL15/eL18"/>
</dbReference>
<proteinExistence type="inferred from homology"/>
<organism evidence="7 8">
    <name type="scientific">Nyctereutes procyonoides</name>
    <name type="common">Raccoon dog</name>
    <name type="synonym">Canis procyonoides</name>
    <dbReference type="NCBI Taxonomy" id="34880"/>
    <lineage>
        <taxon>Eukaryota</taxon>
        <taxon>Metazoa</taxon>
        <taxon>Chordata</taxon>
        <taxon>Craniata</taxon>
        <taxon>Vertebrata</taxon>
        <taxon>Euteleostomi</taxon>
        <taxon>Mammalia</taxon>
        <taxon>Eutheria</taxon>
        <taxon>Laurasiatheria</taxon>
        <taxon>Carnivora</taxon>
        <taxon>Caniformia</taxon>
        <taxon>Canidae</taxon>
        <taxon>Nyctereutes</taxon>
    </lineage>
</organism>
<dbReference type="GO" id="GO:0006412">
    <property type="term" value="P:translation"/>
    <property type="evidence" value="ECO:0007669"/>
    <property type="project" value="InterPro"/>
</dbReference>
<keyword evidence="3" id="KW-0689">Ribosomal protein</keyword>
<evidence type="ECO:0000256" key="3">
    <source>
        <dbReference type="ARBA" id="ARBA00022980"/>
    </source>
</evidence>
<accession>A0A811Z5E8</accession>
<evidence type="ECO:0000313" key="8">
    <source>
        <dbReference type="Proteomes" id="UP000645828"/>
    </source>
</evidence>
<feature type="region of interest" description="Disordered" evidence="5">
    <location>
        <begin position="108"/>
        <end position="142"/>
    </location>
</feature>
<sequence length="142" mass="15904">MLYKCLARQTNSTFNQVVLKRLFISRTNQPPLSLFQMIQKMKLPGQEDKTSVVVGIITHDVCVQEVPKPKVYELPRSSLAQRHTHKARGKILTFDQLTLDSPRSVASVYRHSGKSPGTPPSHKLEHARGCRASWATKSNPGS</sequence>
<reference evidence="7" key="1">
    <citation type="submission" date="2020-12" db="EMBL/GenBank/DDBJ databases">
        <authorList>
            <consortium name="Molecular Ecology Group"/>
        </authorList>
    </citation>
    <scope>NUCLEOTIDE SEQUENCE</scope>
    <source>
        <strain evidence="7">TBG_1078</strain>
    </source>
</reference>
<gene>
    <name evidence="7" type="ORF">NYPRO_LOCUS15486</name>
</gene>
<keyword evidence="8" id="KW-1185">Reference proteome</keyword>
<dbReference type="AlphaFoldDB" id="A0A811Z5E8"/>
<evidence type="ECO:0000256" key="1">
    <source>
        <dbReference type="ARBA" id="ARBA00006815"/>
    </source>
</evidence>
<evidence type="ECO:0000313" key="7">
    <source>
        <dbReference type="EMBL" id="CAD7682694.1"/>
    </source>
</evidence>
<dbReference type="EMBL" id="CAJHUB010000754">
    <property type="protein sequence ID" value="CAD7682694.1"/>
    <property type="molecule type" value="Genomic_DNA"/>
</dbReference>
<dbReference type="Pfam" id="PF17135">
    <property type="entry name" value="Ribosomal_L18"/>
    <property type="match status" value="1"/>
</dbReference>
<dbReference type="GO" id="GO:0022625">
    <property type="term" value="C:cytosolic large ribosomal subunit"/>
    <property type="evidence" value="ECO:0007669"/>
    <property type="project" value="TreeGrafter"/>
</dbReference>
<comment type="subunit">
    <text evidence="2">Component of the large ribosomal subunit.</text>
</comment>
<comment type="similarity">
    <text evidence="1">Belongs to the eukaryotic ribosomal protein eL18 family.</text>
</comment>
<dbReference type="InterPro" id="IPR036227">
    <property type="entry name" value="Ribosomal_uL15/eL18_sf"/>
</dbReference>
<evidence type="ECO:0000259" key="6">
    <source>
        <dbReference type="Pfam" id="PF17135"/>
    </source>
</evidence>
<feature type="domain" description="Large ribosomal subunit protein uL15/eL18" evidence="6">
    <location>
        <begin position="2"/>
        <end position="107"/>
    </location>
</feature>
<evidence type="ECO:0000256" key="5">
    <source>
        <dbReference type="SAM" id="MobiDB-lite"/>
    </source>
</evidence>